<dbReference type="EMBL" id="PDJI01000004">
    <property type="protein sequence ID" value="PFG37888.1"/>
    <property type="molecule type" value="Genomic_DNA"/>
</dbReference>
<comment type="similarity">
    <text evidence="1 3">Belongs to the GcvH family.</text>
</comment>
<dbReference type="NCBIfam" id="NF002270">
    <property type="entry name" value="PRK01202.1"/>
    <property type="match status" value="1"/>
</dbReference>
<dbReference type="Gene3D" id="2.40.50.100">
    <property type="match status" value="1"/>
</dbReference>
<dbReference type="RefSeq" id="WP_098482263.1">
    <property type="nucleotide sequence ID" value="NZ_PDJI01000004.1"/>
</dbReference>
<dbReference type="InterPro" id="IPR003016">
    <property type="entry name" value="2-oxoA_DH_lipoyl-BS"/>
</dbReference>
<dbReference type="InterPro" id="IPR033753">
    <property type="entry name" value="GCV_H/Fam206"/>
</dbReference>
<dbReference type="GO" id="GO:0019464">
    <property type="term" value="P:glycine decarboxylation via glycine cleavage system"/>
    <property type="evidence" value="ECO:0007669"/>
    <property type="project" value="UniProtKB-UniRule"/>
</dbReference>
<dbReference type="InterPro" id="IPR000089">
    <property type="entry name" value="Biotin_lipoyl"/>
</dbReference>
<gene>
    <name evidence="3" type="primary">gcvH</name>
    <name evidence="6" type="ORF">ATJ97_0352</name>
</gene>
<keyword evidence="2 3" id="KW-0450">Lipoyl</keyword>
<accession>A0A2A9EG44</accession>
<evidence type="ECO:0000313" key="7">
    <source>
        <dbReference type="Proteomes" id="UP000222106"/>
    </source>
</evidence>
<dbReference type="NCBIfam" id="TIGR00527">
    <property type="entry name" value="gcvH"/>
    <property type="match status" value="1"/>
</dbReference>
<evidence type="ECO:0000256" key="1">
    <source>
        <dbReference type="ARBA" id="ARBA00009249"/>
    </source>
</evidence>
<dbReference type="GO" id="GO:0009249">
    <property type="term" value="P:protein lipoylation"/>
    <property type="evidence" value="ECO:0007669"/>
    <property type="project" value="TreeGrafter"/>
</dbReference>
<dbReference type="GO" id="GO:0005960">
    <property type="term" value="C:glycine cleavage complex"/>
    <property type="evidence" value="ECO:0007669"/>
    <property type="project" value="InterPro"/>
</dbReference>
<dbReference type="GO" id="GO:0005829">
    <property type="term" value="C:cytosol"/>
    <property type="evidence" value="ECO:0007669"/>
    <property type="project" value="TreeGrafter"/>
</dbReference>
<proteinExistence type="inferred from homology"/>
<keyword evidence="7" id="KW-1185">Reference proteome</keyword>
<evidence type="ECO:0000256" key="3">
    <source>
        <dbReference type="HAMAP-Rule" id="MF_00272"/>
    </source>
</evidence>
<dbReference type="SUPFAM" id="SSF51230">
    <property type="entry name" value="Single hybrid motif"/>
    <property type="match status" value="1"/>
</dbReference>
<dbReference type="PROSITE" id="PS00189">
    <property type="entry name" value="LIPOYL"/>
    <property type="match status" value="1"/>
</dbReference>
<evidence type="ECO:0000259" key="5">
    <source>
        <dbReference type="PROSITE" id="PS50968"/>
    </source>
</evidence>
<dbReference type="PANTHER" id="PTHR11715">
    <property type="entry name" value="GLYCINE CLEAVAGE SYSTEM H PROTEIN"/>
    <property type="match status" value="1"/>
</dbReference>
<organism evidence="6 7">
    <name type="scientific">Georgenia soli</name>
    <dbReference type="NCBI Taxonomy" id="638953"/>
    <lineage>
        <taxon>Bacteria</taxon>
        <taxon>Bacillati</taxon>
        <taxon>Actinomycetota</taxon>
        <taxon>Actinomycetes</taxon>
        <taxon>Micrococcales</taxon>
        <taxon>Bogoriellaceae</taxon>
        <taxon>Georgenia</taxon>
    </lineage>
</organism>
<dbReference type="PANTHER" id="PTHR11715:SF3">
    <property type="entry name" value="GLYCINE CLEAVAGE SYSTEM H PROTEIN-RELATED"/>
    <property type="match status" value="1"/>
</dbReference>
<evidence type="ECO:0000256" key="4">
    <source>
        <dbReference type="PIRSR" id="PIRSR617453-50"/>
    </source>
</evidence>
<dbReference type="HAMAP" id="MF_00272">
    <property type="entry name" value="GcvH"/>
    <property type="match status" value="1"/>
</dbReference>
<reference evidence="6 7" key="1">
    <citation type="submission" date="2017-10" db="EMBL/GenBank/DDBJ databases">
        <title>Sequencing the genomes of 1000 actinobacteria strains.</title>
        <authorList>
            <person name="Klenk H.-P."/>
        </authorList>
    </citation>
    <scope>NUCLEOTIDE SEQUENCE [LARGE SCALE GENOMIC DNA]</scope>
    <source>
        <strain evidence="6 7">DSM 21838</strain>
    </source>
</reference>
<comment type="subunit">
    <text evidence="3">The glycine cleavage system is composed of four proteins: P, T, L and H.</text>
</comment>
<dbReference type="InterPro" id="IPR011053">
    <property type="entry name" value="Single_hybrid_motif"/>
</dbReference>
<sequence>MSYPDDRQYTADHEWIAVDGDTARVGITSYATEALGDVVYLDLPEVGATVSAGESCGEIESTKSVSDLVAPAGGEVLSVNEAAVDSPETVNSDPYDEGWLYTLRVTDLPEGLLDADGYASLVEGQGA</sequence>
<comment type="function">
    <text evidence="3">The glycine cleavage system catalyzes the degradation of glycine. The H protein shuttles the methylamine group of glycine from the P protein to the T protein.</text>
</comment>
<feature type="domain" description="Lipoyl-binding" evidence="5">
    <location>
        <begin position="22"/>
        <end position="104"/>
    </location>
</feature>
<evidence type="ECO:0000313" key="6">
    <source>
        <dbReference type="EMBL" id="PFG37888.1"/>
    </source>
</evidence>
<name>A0A2A9EG44_9MICO</name>
<protein>
    <recommendedName>
        <fullName evidence="3">Glycine cleavage system H protein</fullName>
    </recommendedName>
</protein>
<dbReference type="Pfam" id="PF01597">
    <property type="entry name" value="GCV_H"/>
    <property type="match status" value="1"/>
</dbReference>
<comment type="caution">
    <text evidence="6">The sequence shown here is derived from an EMBL/GenBank/DDBJ whole genome shotgun (WGS) entry which is preliminary data.</text>
</comment>
<dbReference type="Proteomes" id="UP000222106">
    <property type="component" value="Unassembled WGS sequence"/>
</dbReference>
<dbReference type="OrthoDB" id="9796712at2"/>
<dbReference type="AlphaFoldDB" id="A0A2A9EG44"/>
<dbReference type="CDD" id="cd06848">
    <property type="entry name" value="GCS_H"/>
    <property type="match status" value="1"/>
</dbReference>
<evidence type="ECO:0000256" key="2">
    <source>
        <dbReference type="ARBA" id="ARBA00022823"/>
    </source>
</evidence>
<dbReference type="InterPro" id="IPR002930">
    <property type="entry name" value="GCV_H"/>
</dbReference>
<comment type="cofactor">
    <cofactor evidence="3">
        <name>(R)-lipoate</name>
        <dbReference type="ChEBI" id="CHEBI:83088"/>
    </cofactor>
    <text evidence="3">Binds 1 lipoyl cofactor covalently.</text>
</comment>
<dbReference type="PROSITE" id="PS50968">
    <property type="entry name" value="BIOTINYL_LIPOYL"/>
    <property type="match status" value="1"/>
</dbReference>
<feature type="modified residue" description="N6-lipoyllysine" evidence="3 4">
    <location>
        <position position="63"/>
    </location>
</feature>
<dbReference type="InterPro" id="IPR017453">
    <property type="entry name" value="GCV_H_sub"/>
</dbReference>